<evidence type="ECO:0000313" key="3">
    <source>
        <dbReference type="Proteomes" id="UP000583266"/>
    </source>
</evidence>
<accession>A0A848GLG4</accession>
<comment type="caution">
    <text evidence="2">The sequence shown here is derived from an EMBL/GenBank/DDBJ whole genome shotgun (WGS) entry which is preliminary data.</text>
</comment>
<dbReference type="AlphaFoldDB" id="A0A848GLG4"/>
<dbReference type="RefSeq" id="WP_169223894.1">
    <property type="nucleotide sequence ID" value="NZ_JABBGC010000001.1"/>
</dbReference>
<keyword evidence="3" id="KW-1185">Reference proteome</keyword>
<dbReference type="EMBL" id="JABBGC010000001">
    <property type="protein sequence ID" value="NML36788.1"/>
    <property type="molecule type" value="Genomic_DNA"/>
</dbReference>
<feature type="compositionally biased region" description="Polar residues" evidence="1">
    <location>
        <begin position="230"/>
        <end position="246"/>
    </location>
</feature>
<gene>
    <name evidence="2" type="ORF">HHL17_06220</name>
</gene>
<feature type="compositionally biased region" description="Low complexity" evidence="1">
    <location>
        <begin position="201"/>
        <end position="215"/>
    </location>
</feature>
<evidence type="ECO:0000313" key="2">
    <source>
        <dbReference type="EMBL" id="NML36788.1"/>
    </source>
</evidence>
<organism evidence="2 3">
    <name type="scientific">Chitinophaga fulva</name>
    <dbReference type="NCBI Taxonomy" id="2728842"/>
    <lineage>
        <taxon>Bacteria</taxon>
        <taxon>Pseudomonadati</taxon>
        <taxon>Bacteroidota</taxon>
        <taxon>Chitinophagia</taxon>
        <taxon>Chitinophagales</taxon>
        <taxon>Chitinophagaceae</taxon>
        <taxon>Chitinophaga</taxon>
    </lineage>
</organism>
<proteinExistence type="predicted"/>
<dbReference type="Proteomes" id="UP000583266">
    <property type="component" value="Unassembled WGS sequence"/>
</dbReference>
<evidence type="ECO:0000256" key="1">
    <source>
        <dbReference type="SAM" id="MobiDB-lite"/>
    </source>
</evidence>
<feature type="region of interest" description="Disordered" evidence="1">
    <location>
        <begin position="201"/>
        <end position="282"/>
    </location>
</feature>
<reference evidence="2 3" key="1">
    <citation type="submission" date="2020-04" db="EMBL/GenBank/DDBJ databases">
        <title>Chitinophaga sp. G-6-1-13 sp. nov., isolated from soil.</title>
        <authorList>
            <person name="Dahal R.H."/>
            <person name="Chaudhary D.K."/>
        </authorList>
    </citation>
    <scope>NUCLEOTIDE SEQUENCE [LARGE SCALE GENOMIC DNA]</scope>
    <source>
        <strain evidence="2 3">G-6-1-13</strain>
    </source>
</reference>
<protein>
    <submittedName>
        <fullName evidence="2">Uncharacterized protein</fullName>
    </submittedName>
</protein>
<feature type="compositionally biased region" description="Low complexity" evidence="1">
    <location>
        <begin position="272"/>
        <end position="282"/>
    </location>
</feature>
<feature type="compositionally biased region" description="Polar residues" evidence="1">
    <location>
        <begin position="253"/>
        <end position="269"/>
    </location>
</feature>
<sequence>MSESNLHKHFRDDGNVPIPIPPADDSWKLMEQRLNEVMPVTHQAGGHTTPNSSGIVAKILPIVKYAVAAIFVSGVVLYSIHRINQPVTVPTPVEVSPIATKDSTTLATDTMADESSIVTTPDTTLAISTTSPAGANTPAASDKSALNAPVSTFTGNAIHPSATEVIAANAPVTATSATKTTTVTNTNNTTHTPAAGMVAPKAAAANKTTHASTTAPAAGNVSRHADATVTPASTHMASNGQPTHGTTPGRISKSVNQQKLKSGQQQPGDVSNALPPANNPEENNVAVVGLADNNHSKTAAMLKPGLPARLTLQQLPLHVDKASTDHPLKVGSETMDRLAGYRVPRTKSYTPGYWQLMAQWSVPLPVVSSPAYYKGPDGNTQLYRLAIPGIRVQRTWNNAALSLDVNAMSTQPYRNQPYYINKTMGWNIDWMASTLLQTFGYSASLAYHHRIAGNFFGAAGVQAYYGRTASILEVTQSHDSLGEHTQTAIRSEKSKVWNSISKFHGNITGEIYYDHARWQAAVRTAVPVLHTSRDSIGGNMKPVMQLELLLRWKINRRK</sequence>
<name>A0A848GLG4_9BACT</name>